<evidence type="ECO:0000313" key="6">
    <source>
        <dbReference type="EMBL" id="SYW76213.1"/>
    </source>
</evidence>
<sequence>MAPTAANPKYCPEYDPKNMIFRRLGPSGLRVSLFSLGGWLTYGGTVNSDETKEIMKLAFENGINTFDTAEVYSAGQCEVDMGKAIRDLNLRRSDLVLISKLFFGTGSKDPNGKGLSRKHLIEAANASLERAGLPYWDVLMAHRPDPTVPMEEIVRGFNRLIESDKCFYWGTSEWSAQQIEEAHAVANRLNLIPPIADQCQYNMLHRERPEKEYDPLYKSHNYGTTIWSPLASGLLTGKYNNGIPEGSRFDTNKGAFDNTVKELQTAEGKAKIEKVQKLTTIAEGLGAKVTNLALAWCAKNPNVSTVILGASKPEQIIENLKSLDLIEKLTPEIMSQIDEILGNKPTLPSLFGSSSIKIPASALPYQLISSSSLIKVLAPQHSSSQSHQNHVAARNQQQYPCATVTTLVGAGGANAPSPHRSRSSQAPSSPRLSISFISNRLDQLVGHPYSRAKTPSNANAGSNPVSPAAANGWPLGLGISPVSPPPRSRAASREGIASCPLSRLSSREGTTTLPLTLETVAISRSPSLGQVVDDQAADVSNASNADEPMQASPIAPSTFGFAVPMMDVERTPTKRNSRAQLSSKHVASPIQARYNTAVDDDQEPRLTPTIGATSPRPDDDEKRLTLSSTSPSHQRSTAQLPQLPLSRSSPPAPSPIHDTTANNKAAAVQERIKGHNATASVSVAPSPCLSESHSRSPTASPSPCPSPSFVTLSDLPKPEEESQQQQHRKMCLPLPPIPTSPIPRKMTRNPFERYITARDGRGSGCSGSMTLHARLALAMANGGKHGHLAVDAGEFDEEMNAVSPTLHRPAFVSVNSSNSVGSRMDMVD</sequence>
<keyword evidence="7" id="KW-1185">Reference proteome</keyword>
<dbReference type="CDD" id="cd19143">
    <property type="entry name" value="AKR_AKR6C1_2"/>
    <property type="match status" value="1"/>
</dbReference>
<name>A0A8H8QJN6_9BASI</name>
<evidence type="ECO:0000256" key="2">
    <source>
        <dbReference type="ARBA" id="ARBA00022857"/>
    </source>
</evidence>
<keyword evidence="6" id="KW-0407">Ion channel</keyword>
<keyword evidence="2" id="KW-0521">NADP</keyword>
<dbReference type="InterPro" id="IPR023210">
    <property type="entry name" value="NADP_OxRdtase_dom"/>
</dbReference>
<organism evidence="6 7">
    <name type="scientific">Ustilago bromivora</name>
    <dbReference type="NCBI Taxonomy" id="307758"/>
    <lineage>
        <taxon>Eukaryota</taxon>
        <taxon>Fungi</taxon>
        <taxon>Dikarya</taxon>
        <taxon>Basidiomycota</taxon>
        <taxon>Ustilaginomycotina</taxon>
        <taxon>Ustilaginomycetes</taxon>
        <taxon>Ustilaginales</taxon>
        <taxon>Ustilaginaceae</taxon>
        <taxon>Ustilago</taxon>
    </lineage>
</organism>
<feature type="region of interest" description="Disordered" evidence="4">
    <location>
        <begin position="410"/>
        <end position="430"/>
    </location>
</feature>
<keyword evidence="3" id="KW-0560">Oxidoreductase</keyword>
<evidence type="ECO:0000256" key="1">
    <source>
        <dbReference type="ARBA" id="ARBA00006515"/>
    </source>
</evidence>
<accession>A0A8H8QJN6</accession>
<dbReference type="GO" id="GO:0016491">
    <property type="term" value="F:oxidoreductase activity"/>
    <property type="evidence" value="ECO:0007669"/>
    <property type="project" value="UniProtKB-KW"/>
</dbReference>
<evidence type="ECO:0000313" key="7">
    <source>
        <dbReference type="Proteomes" id="UP000658997"/>
    </source>
</evidence>
<evidence type="ECO:0000259" key="5">
    <source>
        <dbReference type="Pfam" id="PF00248"/>
    </source>
</evidence>
<keyword evidence="6" id="KW-0406">Ion transport</keyword>
<dbReference type="PANTHER" id="PTHR43150:SF2">
    <property type="entry name" value="HYPERKINETIC, ISOFORM M"/>
    <property type="match status" value="1"/>
</dbReference>
<dbReference type="GO" id="GO:0034220">
    <property type="term" value="P:monoatomic ion transmembrane transport"/>
    <property type="evidence" value="ECO:0007669"/>
    <property type="project" value="UniProtKB-KW"/>
</dbReference>
<dbReference type="Proteomes" id="UP000658997">
    <property type="component" value="Unassembled WGS sequence"/>
</dbReference>
<protein>
    <submittedName>
        <fullName evidence="6">Related to potassium channel beta subunit protein</fullName>
    </submittedName>
</protein>
<gene>
    <name evidence="6" type="ORF">UBRO2_01284</name>
</gene>
<dbReference type="InterPro" id="IPR005399">
    <property type="entry name" value="K_chnl_volt-dep_bsu_KCNAB-rel"/>
</dbReference>
<comment type="similarity">
    <text evidence="1">Belongs to the shaker potassium channel beta subunit family.</text>
</comment>
<feature type="compositionally biased region" description="Low complexity" evidence="4">
    <location>
        <begin position="638"/>
        <end position="649"/>
    </location>
</feature>
<dbReference type="AlphaFoldDB" id="A0A8H8QJN6"/>
<dbReference type="Pfam" id="PF00248">
    <property type="entry name" value="Aldo_ket_red"/>
    <property type="match status" value="1"/>
</dbReference>
<evidence type="ECO:0000256" key="3">
    <source>
        <dbReference type="ARBA" id="ARBA00023002"/>
    </source>
</evidence>
<comment type="caution">
    <text evidence="6">The sequence shown here is derived from an EMBL/GenBank/DDBJ whole genome shotgun (WGS) entry which is preliminary data.</text>
</comment>
<feature type="region of interest" description="Disordered" evidence="4">
    <location>
        <begin position="572"/>
        <end position="746"/>
    </location>
</feature>
<dbReference type="SUPFAM" id="SSF51430">
    <property type="entry name" value="NAD(P)-linked oxidoreductase"/>
    <property type="match status" value="1"/>
</dbReference>
<proteinExistence type="inferred from homology"/>
<feature type="domain" description="NADP-dependent oxidoreductase" evidence="5">
    <location>
        <begin position="36"/>
        <end position="340"/>
    </location>
</feature>
<dbReference type="PRINTS" id="PR01577">
    <property type="entry name" value="KCNABCHANNEL"/>
</dbReference>
<dbReference type="Gene3D" id="3.20.20.100">
    <property type="entry name" value="NADP-dependent oxidoreductase domain"/>
    <property type="match status" value="1"/>
</dbReference>
<feature type="compositionally biased region" description="Polar residues" evidence="4">
    <location>
        <begin position="625"/>
        <end position="637"/>
    </location>
</feature>
<dbReference type="PANTHER" id="PTHR43150">
    <property type="entry name" value="HYPERKINETIC, ISOFORM M"/>
    <property type="match status" value="1"/>
</dbReference>
<keyword evidence="6" id="KW-0813">Transport</keyword>
<evidence type="ECO:0000256" key="4">
    <source>
        <dbReference type="SAM" id="MobiDB-lite"/>
    </source>
</evidence>
<dbReference type="EMBL" id="ULHB01000016">
    <property type="protein sequence ID" value="SYW76213.1"/>
    <property type="molecule type" value="Genomic_DNA"/>
</dbReference>
<reference evidence="6" key="1">
    <citation type="submission" date="2018-08" db="EMBL/GenBank/DDBJ databases">
        <authorList>
            <person name="Guldener U."/>
        </authorList>
    </citation>
    <scope>NUCLEOTIDE SEQUENCE</scope>
    <source>
        <strain evidence="6">UB2</strain>
    </source>
</reference>
<dbReference type="InterPro" id="IPR036812">
    <property type="entry name" value="NAD(P)_OxRdtase_dom_sf"/>
</dbReference>